<dbReference type="Pfam" id="PF12796">
    <property type="entry name" value="Ank_2"/>
    <property type="match status" value="1"/>
</dbReference>
<evidence type="ECO:0000256" key="4">
    <source>
        <dbReference type="ARBA" id="ARBA00022525"/>
    </source>
</evidence>
<keyword evidence="10 12" id="KW-0040">ANK repeat</keyword>
<gene>
    <name evidence="13" type="ORF">AVEN_204273_1</name>
</gene>
<protein>
    <submittedName>
        <fullName evidence="13">Uncharacterized protein</fullName>
    </submittedName>
</protein>
<keyword evidence="8" id="KW-0677">Repeat</keyword>
<dbReference type="OrthoDB" id="6596655at2759"/>
<reference evidence="13 14" key="1">
    <citation type="journal article" date="2019" name="Sci. Rep.">
        <title>Orb-weaving spider Araneus ventricosus genome elucidates the spidroin gene catalogue.</title>
        <authorList>
            <person name="Kono N."/>
            <person name="Nakamura H."/>
            <person name="Ohtoshi R."/>
            <person name="Moran D.A.P."/>
            <person name="Shinohara A."/>
            <person name="Yoshida Y."/>
            <person name="Fujiwara M."/>
            <person name="Mori M."/>
            <person name="Tomita M."/>
            <person name="Arakawa K."/>
        </authorList>
    </citation>
    <scope>NUCLEOTIDE SEQUENCE [LARGE SCALE GENOMIC DNA]</scope>
</reference>
<dbReference type="PANTHER" id="PTHR24171">
    <property type="entry name" value="ANKYRIN REPEAT DOMAIN-CONTAINING PROTEIN 39-RELATED"/>
    <property type="match status" value="1"/>
</dbReference>
<keyword evidence="4" id="KW-0964">Secreted</keyword>
<evidence type="ECO:0000256" key="6">
    <source>
        <dbReference type="ARBA" id="ARBA00022656"/>
    </source>
</evidence>
<evidence type="ECO:0000256" key="12">
    <source>
        <dbReference type="PROSITE-ProRule" id="PRU00023"/>
    </source>
</evidence>
<evidence type="ECO:0000256" key="7">
    <source>
        <dbReference type="ARBA" id="ARBA00022699"/>
    </source>
</evidence>
<dbReference type="SMART" id="SM00248">
    <property type="entry name" value="ANK"/>
    <property type="match status" value="4"/>
</dbReference>
<evidence type="ECO:0000256" key="11">
    <source>
        <dbReference type="ARBA" id="ARBA00023298"/>
    </source>
</evidence>
<evidence type="ECO:0000313" key="14">
    <source>
        <dbReference type="Proteomes" id="UP000499080"/>
    </source>
</evidence>
<keyword evidence="6" id="KW-0800">Toxin</keyword>
<dbReference type="GO" id="GO:0044231">
    <property type="term" value="C:host cell presynaptic membrane"/>
    <property type="evidence" value="ECO:0007669"/>
    <property type="project" value="UniProtKB-KW"/>
</dbReference>
<proteinExistence type="predicted"/>
<keyword evidence="5" id="KW-1052">Target cell membrane</keyword>
<accession>A0A4Y2JLZ8</accession>
<dbReference type="InterPro" id="IPR036770">
    <property type="entry name" value="Ankyrin_rpt-contain_sf"/>
</dbReference>
<dbReference type="EMBL" id="BGPR01003704">
    <property type="protein sequence ID" value="GBM91401.1"/>
    <property type="molecule type" value="Genomic_DNA"/>
</dbReference>
<evidence type="ECO:0000256" key="9">
    <source>
        <dbReference type="ARBA" id="ARBA00023028"/>
    </source>
</evidence>
<keyword evidence="3" id="KW-0268">Exocytosis</keyword>
<evidence type="ECO:0000256" key="1">
    <source>
        <dbReference type="ARBA" id="ARBA00004175"/>
    </source>
</evidence>
<dbReference type="Proteomes" id="UP000499080">
    <property type="component" value="Unassembled WGS sequence"/>
</dbReference>
<keyword evidence="11" id="KW-1053">Target membrane</keyword>
<keyword evidence="14" id="KW-1185">Reference proteome</keyword>
<dbReference type="AlphaFoldDB" id="A0A4Y2JLZ8"/>
<keyword evidence="11" id="KW-0472">Membrane</keyword>
<dbReference type="GO" id="GO:0090729">
    <property type="term" value="F:toxin activity"/>
    <property type="evidence" value="ECO:0007669"/>
    <property type="project" value="UniProtKB-KW"/>
</dbReference>
<dbReference type="GO" id="GO:0005576">
    <property type="term" value="C:extracellular region"/>
    <property type="evidence" value="ECO:0007669"/>
    <property type="project" value="UniProtKB-SubCell"/>
</dbReference>
<dbReference type="Pfam" id="PF13857">
    <property type="entry name" value="Ank_5"/>
    <property type="match status" value="1"/>
</dbReference>
<organism evidence="13 14">
    <name type="scientific">Araneus ventricosus</name>
    <name type="common">Orbweaver spider</name>
    <name type="synonym">Epeira ventricosa</name>
    <dbReference type="NCBI Taxonomy" id="182803"/>
    <lineage>
        <taxon>Eukaryota</taxon>
        <taxon>Metazoa</taxon>
        <taxon>Ecdysozoa</taxon>
        <taxon>Arthropoda</taxon>
        <taxon>Chelicerata</taxon>
        <taxon>Arachnida</taxon>
        <taxon>Araneae</taxon>
        <taxon>Araneomorphae</taxon>
        <taxon>Entelegynae</taxon>
        <taxon>Araneoidea</taxon>
        <taxon>Araneidae</taxon>
        <taxon>Araneus</taxon>
    </lineage>
</organism>
<dbReference type="GO" id="GO:0044218">
    <property type="term" value="C:other organism cell membrane"/>
    <property type="evidence" value="ECO:0007669"/>
    <property type="project" value="UniProtKB-KW"/>
</dbReference>
<evidence type="ECO:0000256" key="8">
    <source>
        <dbReference type="ARBA" id="ARBA00022737"/>
    </source>
</evidence>
<evidence type="ECO:0000313" key="13">
    <source>
        <dbReference type="EMBL" id="GBM91401.1"/>
    </source>
</evidence>
<dbReference type="Gene3D" id="1.25.40.20">
    <property type="entry name" value="Ankyrin repeat-containing domain"/>
    <property type="match status" value="2"/>
</dbReference>
<feature type="repeat" description="ANK" evidence="12">
    <location>
        <begin position="73"/>
        <end position="105"/>
    </location>
</feature>
<dbReference type="SUPFAM" id="SSF48403">
    <property type="entry name" value="Ankyrin repeat"/>
    <property type="match status" value="1"/>
</dbReference>
<name>A0A4Y2JLZ8_ARAVE</name>
<feature type="repeat" description="ANK" evidence="12">
    <location>
        <begin position="153"/>
        <end position="185"/>
    </location>
</feature>
<comment type="subcellular location">
    <subcellularLocation>
        <location evidence="2">Secreted</location>
    </subcellularLocation>
    <subcellularLocation>
        <location evidence="1">Target cell membrane</location>
    </subcellularLocation>
</comment>
<dbReference type="PROSITE" id="PS50297">
    <property type="entry name" value="ANK_REP_REGION"/>
    <property type="match status" value="2"/>
</dbReference>
<sequence>MELPVVYPEHWIFYNDSNLAGIQDFLESGGDPNYQFSYGFIVFHEAMCTPFDNIGVVRELVNAGADINCRTHLDFTPLHYAVLYRKRLVIDELIQSGASVNAKDFIGRTILHKAVSKWEFHMRPGSVAFHPDMWIIDKLLKLESIDCNQVDSNGNTPLMLAVKDQRLDIVVKFLGNKANPNICNNDLETPLHVALAQPLGYIPIKLLLSGANIYSVNKIGQTPLDILMNIMDNDLDSRTNEWLMLVLKIIAFKYSVTSELKRKIELIPHLSRFFNKCCDEVDHMRSDFISSNLTVHDFVWKCFDDNDFKTLLLEIHKPLVERIVRDVYSEYFIEILDMIPEFSLLTILQMTARSKRHAKTKGKMKNLADLFSILDVVYFFSKYLWNVDIFCLIVAFSDLIVSDSKGNLYESYIFHIFD</sequence>
<dbReference type="GO" id="GO:0006887">
    <property type="term" value="P:exocytosis"/>
    <property type="evidence" value="ECO:0007669"/>
    <property type="project" value="UniProtKB-KW"/>
</dbReference>
<evidence type="ECO:0000256" key="10">
    <source>
        <dbReference type="ARBA" id="ARBA00023043"/>
    </source>
</evidence>
<dbReference type="InterPro" id="IPR002110">
    <property type="entry name" value="Ankyrin_rpt"/>
</dbReference>
<evidence type="ECO:0000256" key="3">
    <source>
        <dbReference type="ARBA" id="ARBA00022483"/>
    </source>
</evidence>
<keyword evidence="7" id="KW-0528">Neurotoxin</keyword>
<keyword evidence="9" id="KW-0638">Presynaptic neurotoxin</keyword>
<evidence type="ECO:0000256" key="5">
    <source>
        <dbReference type="ARBA" id="ARBA00022537"/>
    </source>
</evidence>
<evidence type="ECO:0000256" key="2">
    <source>
        <dbReference type="ARBA" id="ARBA00004613"/>
    </source>
</evidence>
<comment type="caution">
    <text evidence="13">The sequence shown here is derived from an EMBL/GenBank/DDBJ whole genome shotgun (WGS) entry which is preliminary data.</text>
</comment>
<dbReference type="PROSITE" id="PS50088">
    <property type="entry name" value="ANK_REPEAT"/>
    <property type="match status" value="2"/>
</dbReference>